<organism evidence="15 16">
    <name type="scientific">Clytia hemisphaerica</name>
    <dbReference type="NCBI Taxonomy" id="252671"/>
    <lineage>
        <taxon>Eukaryota</taxon>
        <taxon>Metazoa</taxon>
        <taxon>Cnidaria</taxon>
        <taxon>Hydrozoa</taxon>
        <taxon>Hydroidolina</taxon>
        <taxon>Leptothecata</taxon>
        <taxon>Obeliida</taxon>
        <taxon>Clytiidae</taxon>
        <taxon>Clytia</taxon>
    </lineage>
</organism>
<evidence type="ECO:0000256" key="10">
    <source>
        <dbReference type="ARBA" id="ARBA00048738"/>
    </source>
</evidence>
<dbReference type="Proteomes" id="UP000594262">
    <property type="component" value="Unplaced"/>
</dbReference>
<evidence type="ECO:0000313" key="16">
    <source>
        <dbReference type="Proteomes" id="UP000594262"/>
    </source>
</evidence>
<dbReference type="GO" id="GO:0000287">
    <property type="term" value="F:magnesium ion binding"/>
    <property type="evidence" value="ECO:0007669"/>
    <property type="project" value="InterPro"/>
</dbReference>
<accession>A0A7M5WMC3</accession>
<evidence type="ECO:0000256" key="2">
    <source>
        <dbReference type="ARBA" id="ARBA00001964"/>
    </source>
</evidence>
<feature type="domain" description="Thiamine pyrophosphate enzyme N-terminal TPP-binding" evidence="14">
    <location>
        <begin position="40"/>
        <end position="155"/>
    </location>
</feature>
<dbReference type="GO" id="GO:0050487">
    <property type="term" value="F:sulfoacetaldehyde acetyltransferase activity"/>
    <property type="evidence" value="ECO:0007669"/>
    <property type="project" value="UniProtKB-EC"/>
</dbReference>
<dbReference type="GO" id="GO:0019529">
    <property type="term" value="P:taurine catabolic process"/>
    <property type="evidence" value="ECO:0007669"/>
    <property type="project" value="InterPro"/>
</dbReference>
<reference evidence="15" key="1">
    <citation type="submission" date="2021-01" db="UniProtKB">
        <authorList>
            <consortium name="EnsemblMetazoa"/>
        </authorList>
    </citation>
    <scope>IDENTIFICATION</scope>
</reference>
<dbReference type="AlphaFoldDB" id="A0A7M5WMC3"/>
<sequence>MLQAVRKQILPTSNRVLAACFNTSAAQHSEVQYGVPTKMMATEALVEAMVAQGVTDIFGIVGSAFMDPLDIFPEAGIRFLPVQHEQNAGHMADGYSRATGKHGVCIAQNGPGITNYVTSVAAAYWAHSPVVCVTPEAGTMTKGLGGFQESDQMEIFNSITKFQGHVNNPGRMAEITSRCFDIAMNERGPTQLNIPRDYFYHEDDYIINKPLRVEKSAGGPTSLESAAELLRGAKNPVILAGGGVVIGGATNSVKALAEYLQAPVCTTYLHNDAFPASHPLWCGPLGYLGHQTAMRTIHEADVVVAIGTRLGPFATLPQYGFDYWPKNAKVIQIEADPRRIGLVKPIAVGVNGDAGLATDDILARLQLHGDAQALANKNERITKLNEVRETWENLLNDMTHDQTNAREGKINPREALRELELATPKDAMVSTDIGNVCSVANGYLRFEESPSFFAAMSFGNCQYAFPTMMGAKVGRPDRPAIAYVGDGAWGMSFNELLTCVREQIPMIAVVFNNGQWGAEKKNQVLWFGDRYIGVNLDNPWSYAEIARSMKCEGITCTHKDQVGSALTQALQHQRDGKTTVIELMFSRELGDPFRRDAMKLPKRYLSKYQSTIQSQESSTGQPTDN</sequence>
<dbReference type="SUPFAM" id="SSF52467">
    <property type="entry name" value="DHS-like NAD/FAD-binding domain"/>
    <property type="match status" value="1"/>
</dbReference>
<evidence type="ECO:0000259" key="14">
    <source>
        <dbReference type="Pfam" id="PF02776"/>
    </source>
</evidence>
<evidence type="ECO:0000256" key="7">
    <source>
        <dbReference type="ARBA" id="ARBA00022842"/>
    </source>
</evidence>
<evidence type="ECO:0000313" key="15">
    <source>
        <dbReference type="EnsemblMetazoa" id="CLYHEMP011171.1"/>
    </source>
</evidence>
<dbReference type="GO" id="GO:0003984">
    <property type="term" value="F:acetolactate synthase activity"/>
    <property type="evidence" value="ECO:0007669"/>
    <property type="project" value="TreeGrafter"/>
</dbReference>
<evidence type="ECO:0000256" key="8">
    <source>
        <dbReference type="ARBA" id="ARBA00023052"/>
    </source>
</evidence>
<dbReference type="RefSeq" id="XP_066916507.1">
    <property type="nucleotide sequence ID" value="XM_067060406.1"/>
</dbReference>
<dbReference type="Gene3D" id="3.40.50.1220">
    <property type="entry name" value="TPP-binding domain"/>
    <property type="match status" value="1"/>
</dbReference>
<comment type="catalytic activity">
    <reaction evidence="10">
        <text>2-hydroxyoctadecanoyl-CoA = heptadecanal + formyl-CoA</text>
        <dbReference type="Rhea" id="RHEA:55196"/>
        <dbReference type="ChEBI" id="CHEBI:57376"/>
        <dbReference type="ChEBI" id="CHEBI:74116"/>
        <dbReference type="ChEBI" id="CHEBI:138631"/>
    </reaction>
    <physiologicalReaction direction="left-to-right" evidence="10">
        <dbReference type="Rhea" id="RHEA:55197"/>
    </physiologicalReaction>
</comment>
<feature type="domain" description="Thiamine pyrophosphate enzyme central" evidence="12">
    <location>
        <begin position="223"/>
        <end position="358"/>
    </location>
</feature>
<dbReference type="Pfam" id="PF02775">
    <property type="entry name" value="TPP_enzyme_C"/>
    <property type="match status" value="1"/>
</dbReference>
<dbReference type="PANTHER" id="PTHR18968:SF166">
    <property type="entry name" value="2-HYDROXYACYL-COA LYASE 2"/>
    <property type="match status" value="1"/>
</dbReference>
<evidence type="ECO:0000256" key="4">
    <source>
        <dbReference type="ARBA" id="ARBA00012971"/>
    </source>
</evidence>
<evidence type="ECO:0000259" key="12">
    <source>
        <dbReference type="Pfam" id="PF00205"/>
    </source>
</evidence>
<evidence type="ECO:0000259" key="13">
    <source>
        <dbReference type="Pfam" id="PF02775"/>
    </source>
</evidence>
<keyword evidence="5" id="KW-0808">Transferase</keyword>
<dbReference type="SUPFAM" id="SSF52518">
    <property type="entry name" value="Thiamin diphosphate-binding fold (THDP-binding)"/>
    <property type="match status" value="2"/>
</dbReference>
<dbReference type="GO" id="GO:0050660">
    <property type="term" value="F:flavin adenine dinucleotide binding"/>
    <property type="evidence" value="ECO:0007669"/>
    <property type="project" value="TreeGrafter"/>
</dbReference>
<proteinExistence type="inferred from homology"/>
<feature type="domain" description="Thiamine pyrophosphate enzyme TPP-binding" evidence="13">
    <location>
        <begin position="432"/>
        <end position="574"/>
    </location>
</feature>
<dbReference type="InterPro" id="IPR029035">
    <property type="entry name" value="DHS-like_NAD/FAD-binding_dom"/>
</dbReference>
<evidence type="ECO:0000256" key="11">
    <source>
        <dbReference type="RuleBase" id="RU362132"/>
    </source>
</evidence>
<dbReference type="Pfam" id="PF00205">
    <property type="entry name" value="TPP_enzyme_M"/>
    <property type="match status" value="1"/>
</dbReference>
<dbReference type="InterPro" id="IPR017820">
    <property type="entry name" value="Sulphoacetald_Actrfrase"/>
</dbReference>
<dbReference type="GO" id="GO:0009099">
    <property type="term" value="P:L-valine biosynthetic process"/>
    <property type="evidence" value="ECO:0007669"/>
    <property type="project" value="TreeGrafter"/>
</dbReference>
<keyword evidence="16" id="KW-1185">Reference proteome</keyword>
<evidence type="ECO:0000256" key="1">
    <source>
        <dbReference type="ARBA" id="ARBA00001946"/>
    </source>
</evidence>
<dbReference type="Gene3D" id="3.40.50.970">
    <property type="match status" value="2"/>
</dbReference>
<evidence type="ECO:0000256" key="9">
    <source>
        <dbReference type="ARBA" id="ARBA00023315"/>
    </source>
</evidence>
<dbReference type="GO" id="GO:0009097">
    <property type="term" value="P:isoleucine biosynthetic process"/>
    <property type="evidence" value="ECO:0007669"/>
    <property type="project" value="TreeGrafter"/>
</dbReference>
<dbReference type="CDD" id="cd07035">
    <property type="entry name" value="TPP_PYR_POX_like"/>
    <property type="match status" value="1"/>
</dbReference>
<dbReference type="NCBIfam" id="TIGR03457">
    <property type="entry name" value="sulphoacet_xsc"/>
    <property type="match status" value="1"/>
</dbReference>
<keyword evidence="9" id="KW-0012">Acyltransferase</keyword>
<evidence type="ECO:0000256" key="6">
    <source>
        <dbReference type="ARBA" id="ARBA00022723"/>
    </source>
</evidence>
<dbReference type="Pfam" id="PF02776">
    <property type="entry name" value="TPP_enzyme_N"/>
    <property type="match status" value="1"/>
</dbReference>
<dbReference type="NCBIfam" id="NF005713">
    <property type="entry name" value="PRK07525.1"/>
    <property type="match status" value="1"/>
</dbReference>
<dbReference type="InterPro" id="IPR011766">
    <property type="entry name" value="TPP_enzyme_TPP-bd"/>
</dbReference>
<dbReference type="OrthoDB" id="16262at2759"/>
<comment type="cofactor">
    <cofactor evidence="1">
        <name>Mg(2+)</name>
        <dbReference type="ChEBI" id="CHEBI:18420"/>
    </cofactor>
</comment>
<keyword evidence="7" id="KW-0460">Magnesium</keyword>
<dbReference type="InterPro" id="IPR045229">
    <property type="entry name" value="TPP_enz"/>
</dbReference>
<name>A0A7M5WMC3_9CNID</name>
<dbReference type="PANTHER" id="PTHR18968">
    <property type="entry name" value="THIAMINE PYROPHOSPHATE ENZYMES"/>
    <property type="match status" value="1"/>
</dbReference>
<dbReference type="GO" id="GO:0005948">
    <property type="term" value="C:acetolactate synthase complex"/>
    <property type="evidence" value="ECO:0007669"/>
    <property type="project" value="TreeGrafter"/>
</dbReference>
<dbReference type="GeneID" id="136803689"/>
<dbReference type="GO" id="GO:0030976">
    <property type="term" value="F:thiamine pyrophosphate binding"/>
    <property type="evidence" value="ECO:0007669"/>
    <property type="project" value="InterPro"/>
</dbReference>
<dbReference type="EC" id="2.3.3.15" evidence="4"/>
<dbReference type="InterPro" id="IPR012000">
    <property type="entry name" value="Thiamin_PyroP_enz_cen_dom"/>
</dbReference>
<evidence type="ECO:0000256" key="3">
    <source>
        <dbReference type="ARBA" id="ARBA00007812"/>
    </source>
</evidence>
<dbReference type="EnsemblMetazoa" id="CLYHEMT011171.1">
    <property type="protein sequence ID" value="CLYHEMP011171.1"/>
    <property type="gene ID" value="CLYHEMG011171"/>
</dbReference>
<evidence type="ECO:0000256" key="5">
    <source>
        <dbReference type="ARBA" id="ARBA00022679"/>
    </source>
</evidence>
<comment type="similarity">
    <text evidence="3 11">Belongs to the TPP enzyme family.</text>
</comment>
<dbReference type="InterPro" id="IPR012001">
    <property type="entry name" value="Thiamin_PyroP_enz_TPP-bd_dom"/>
</dbReference>
<dbReference type="InterPro" id="IPR029061">
    <property type="entry name" value="THDP-binding"/>
</dbReference>
<keyword evidence="6" id="KW-0479">Metal-binding</keyword>
<protein>
    <recommendedName>
        <fullName evidence="4">sulfoacetaldehyde acetyltransferase</fullName>
        <ecNumber evidence="4">2.3.3.15</ecNumber>
    </recommendedName>
</protein>
<keyword evidence="8 11" id="KW-0786">Thiamine pyrophosphate</keyword>
<comment type="cofactor">
    <cofactor evidence="2">
        <name>thiamine diphosphate</name>
        <dbReference type="ChEBI" id="CHEBI:58937"/>
    </cofactor>
</comment>